<dbReference type="Proteomes" id="UP000269883">
    <property type="component" value="Chromosome"/>
</dbReference>
<dbReference type="KEGG" id="dfl:DFE_0660"/>
<evidence type="ECO:0000256" key="4">
    <source>
        <dbReference type="ARBA" id="ARBA00022679"/>
    </source>
</evidence>
<sequence>MQSKGYSRRDVLQAAVALGVGTALAPLSALAEVSFGRATERAGQAEVTRTALLMGTFVTVTAHDDSADRAEEAVQAAFGEIRRLSDIFDRHREGTEISVLNGVGKLRRAHPELVAVTERSVAMTRLTNGAFDATVLPVADLIRNSLRPDGSLTVSRQELAKALSFVDGSAVTVDGRDICFDKPGMSLTLDGMGKGYIVDKACEAMTALGVSGLMINAGGDIRVSGARRWTVAVEDPTGNGQHPSVLSLANCAIATSGGYERSYDPAGKHHHVINPASGLSPSQTVSVSTVAATAMEADALSTAVMVMPAQAGVSLVDSLSGRECLVLGRSGARIATRNWAGLERA</sequence>
<evidence type="ECO:0000256" key="10">
    <source>
        <dbReference type="ARBA" id="ARBA00048540"/>
    </source>
</evidence>
<evidence type="ECO:0000256" key="6">
    <source>
        <dbReference type="ARBA" id="ARBA00022827"/>
    </source>
</evidence>
<evidence type="ECO:0000256" key="1">
    <source>
        <dbReference type="ARBA" id="ARBA00011955"/>
    </source>
</evidence>
<evidence type="ECO:0000256" key="7">
    <source>
        <dbReference type="ARBA" id="ARBA00022842"/>
    </source>
</evidence>
<dbReference type="GO" id="GO:0016740">
    <property type="term" value="F:transferase activity"/>
    <property type="evidence" value="ECO:0007669"/>
    <property type="project" value="UniProtKB-UniRule"/>
</dbReference>
<dbReference type="EMBL" id="AP017378">
    <property type="protein sequence ID" value="BBD07386.1"/>
    <property type="molecule type" value="Genomic_DNA"/>
</dbReference>
<evidence type="ECO:0000256" key="11">
    <source>
        <dbReference type="PIRNR" id="PIRNR006268"/>
    </source>
</evidence>
<keyword evidence="4 11" id="KW-0808">Transferase</keyword>
<evidence type="ECO:0000313" key="14">
    <source>
        <dbReference type="Proteomes" id="UP000269883"/>
    </source>
</evidence>
<keyword evidence="5 11" id="KW-0479">Metal-binding</keyword>
<dbReference type="InterPro" id="IPR024932">
    <property type="entry name" value="ApbE"/>
</dbReference>
<dbReference type="PANTHER" id="PTHR30040:SF2">
    <property type="entry name" value="FAD:PROTEIN FMN TRANSFERASE"/>
    <property type="match status" value="1"/>
</dbReference>
<keyword evidence="8" id="KW-0408">Iron</keyword>
<dbReference type="AlphaFoldDB" id="A0A2Z6AW20"/>
<dbReference type="EC" id="2.7.1.180" evidence="1 11"/>
<dbReference type="PROSITE" id="PS51318">
    <property type="entry name" value="TAT"/>
    <property type="match status" value="1"/>
</dbReference>
<evidence type="ECO:0000313" key="13">
    <source>
        <dbReference type="EMBL" id="BBD07386.1"/>
    </source>
</evidence>
<protein>
    <recommendedName>
        <fullName evidence="2 11">FAD:protein FMN transferase</fullName>
        <ecNumber evidence="1 11">2.7.1.180</ecNumber>
    </recommendedName>
    <alternativeName>
        <fullName evidence="9 11">Flavin transferase</fullName>
    </alternativeName>
</protein>
<dbReference type="InterPro" id="IPR003374">
    <property type="entry name" value="ApbE-like_sf"/>
</dbReference>
<keyword evidence="7 11" id="KW-0460">Magnesium</keyword>
<dbReference type="GO" id="GO:0046872">
    <property type="term" value="F:metal ion binding"/>
    <property type="evidence" value="ECO:0007669"/>
    <property type="project" value="UniProtKB-UniRule"/>
</dbReference>
<dbReference type="RefSeq" id="WP_172961619.1">
    <property type="nucleotide sequence ID" value="NZ_AP017378.1"/>
</dbReference>
<organism evidence="13 14">
    <name type="scientific">Desulfovibrio ferrophilus</name>
    <dbReference type="NCBI Taxonomy" id="241368"/>
    <lineage>
        <taxon>Bacteria</taxon>
        <taxon>Pseudomonadati</taxon>
        <taxon>Thermodesulfobacteriota</taxon>
        <taxon>Desulfovibrionia</taxon>
        <taxon>Desulfovibrionales</taxon>
        <taxon>Desulfovibrionaceae</taxon>
        <taxon>Desulfovibrio</taxon>
    </lineage>
</organism>
<evidence type="ECO:0000256" key="3">
    <source>
        <dbReference type="ARBA" id="ARBA00022630"/>
    </source>
</evidence>
<keyword evidence="13" id="KW-0449">Lipoprotein</keyword>
<evidence type="ECO:0000256" key="2">
    <source>
        <dbReference type="ARBA" id="ARBA00016337"/>
    </source>
</evidence>
<keyword evidence="3 11" id="KW-0285">Flavoprotein</keyword>
<comment type="cofactor">
    <cofactor evidence="12">
        <name>Mg(2+)</name>
        <dbReference type="ChEBI" id="CHEBI:18420"/>
    </cofactor>
    <cofactor evidence="12">
        <name>Mn(2+)</name>
        <dbReference type="ChEBI" id="CHEBI:29035"/>
    </cofactor>
    <text evidence="12">Magnesium. Can also use manganese.</text>
</comment>
<dbReference type="Gene3D" id="3.10.520.10">
    <property type="entry name" value="ApbE-like domains"/>
    <property type="match status" value="1"/>
</dbReference>
<evidence type="ECO:0000256" key="12">
    <source>
        <dbReference type="PIRSR" id="PIRSR006268-2"/>
    </source>
</evidence>
<dbReference type="PIRSF" id="PIRSF006268">
    <property type="entry name" value="ApbE"/>
    <property type="match status" value="1"/>
</dbReference>
<name>A0A2Z6AW20_9BACT</name>
<feature type="binding site" evidence="12">
    <location>
        <position position="191"/>
    </location>
    <ligand>
        <name>Mg(2+)</name>
        <dbReference type="ChEBI" id="CHEBI:18420"/>
    </ligand>
</feature>
<evidence type="ECO:0000256" key="9">
    <source>
        <dbReference type="ARBA" id="ARBA00031306"/>
    </source>
</evidence>
<comment type="catalytic activity">
    <reaction evidence="10 11">
        <text>L-threonyl-[protein] + FAD = FMN-L-threonyl-[protein] + AMP + H(+)</text>
        <dbReference type="Rhea" id="RHEA:36847"/>
        <dbReference type="Rhea" id="RHEA-COMP:11060"/>
        <dbReference type="Rhea" id="RHEA-COMP:11061"/>
        <dbReference type="ChEBI" id="CHEBI:15378"/>
        <dbReference type="ChEBI" id="CHEBI:30013"/>
        <dbReference type="ChEBI" id="CHEBI:57692"/>
        <dbReference type="ChEBI" id="CHEBI:74257"/>
        <dbReference type="ChEBI" id="CHEBI:456215"/>
        <dbReference type="EC" id="2.7.1.180"/>
    </reaction>
</comment>
<dbReference type="Pfam" id="PF02424">
    <property type="entry name" value="ApbE"/>
    <property type="match status" value="1"/>
</dbReference>
<dbReference type="InterPro" id="IPR006311">
    <property type="entry name" value="TAT_signal"/>
</dbReference>
<feature type="binding site" evidence="12">
    <location>
        <position position="302"/>
    </location>
    <ligand>
        <name>Mg(2+)</name>
        <dbReference type="ChEBI" id="CHEBI:18420"/>
    </ligand>
</feature>
<comment type="similarity">
    <text evidence="11">Belongs to the ApbE family.</text>
</comment>
<accession>A0A2Z6AW20</accession>
<reference evidence="13 14" key="1">
    <citation type="journal article" date="2018" name="Sci. Adv.">
        <title>Multi-heme cytochromes provide a pathway for survival in energy-limited environments.</title>
        <authorList>
            <person name="Deng X."/>
            <person name="Dohmae N."/>
            <person name="Nealson K.H."/>
            <person name="Hashimoto K."/>
            <person name="Okamoto A."/>
        </authorList>
    </citation>
    <scope>NUCLEOTIDE SEQUENCE [LARGE SCALE GENOMIC DNA]</scope>
    <source>
        <strain evidence="13 14">IS5</strain>
    </source>
</reference>
<dbReference type="PANTHER" id="PTHR30040">
    <property type="entry name" value="THIAMINE BIOSYNTHESIS LIPOPROTEIN APBE"/>
    <property type="match status" value="1"/>
</dbReference>
<evidence type="ECO:0000256" key="8">
    <source>
        <dbReference type="ARBA" id="ARBA00023014"/>
    </source>
</evidence>
<keyword evidence="6 11" id="KW-0274">FAD</keyword>
<evidence type="ECO:0000256" key="5">
    <source>
        <dbReference type="ARBA" id="ARBA00022723"/>
    </source>
</evidence>
<proteinExistence type="inferred from homology"/>
<keyword evidence="8" id="KW-0411">Iron-sulfur</keyword>
<feature type="binding site" evidence="12">
    <location>
        <position position="298"/>
    </location>
    <ligand>
        <name>Mg(2+)</name>
        <dbReference type="ChEBI" id="CHEBI:18420"/>
    </ligand>
</feature>
<dbReference type="SUPFAM" id="SSF143631">
    <property type="entry name" value="ApbE-like"/>
    <property type="match status" value="1"/>
</dbReference>
<dbReference type="GO" id="GO:0051536">
    <property type="term" value="F:iron-sulfur cluster binding"/>
    <property type="evidence" value="ECO:0007669"/>
    <property type="project" value="UniProtKB-KW"/>
</dbReference>
<gene>
    <name evidence="13" type="ORF">DFE_0660</name>
</gene>
<keyword evidence="14" id="KW-1185">Reference proteome</keyword>